<gene>
    <name evidence="1" type="ORF">MKS88_002635</name>
</gene>
<dbReference type="EMBL" id="CM043777">
    <property type="protein sequence ID" value="KAI4838162.1"/>
    <property type="molecule type" value="Genomic_DNA"/>
</dbReference>
<evidence type="ECO:0000313" key="2">
    <source>
        <dbReference type="Proteomes" id="UP001056978"/>
    </source>
</evidence>
<dbReference type="Proteomes" id="UP001056978">
    <property type="component" value="Chromosome 9"/>
</dbReference>
<reference evidence="1" key="1">
    <citation type="submission" date="2022-06" db="EMBL/GenBank/DDBJ databases">
        <title>The First Complete Genome of the Simian Malaria Parasite Plasmodium brasilianum.</title>
        <authorList>
            <person name="Bajic M."/>
            <person name="Ravishankar S."/>
        </authorList>
    </citation>
    <scope>NUCLEOTIDE SEQUENCE</scope>
    <source>
        <strain evidence="1">Bolivian I</strain>
    </source>
</reference>
<name>A0ACB9Y9I9_PLABR</name>
<keyword evidence="2" id="KW-1185">Reference proteome</keyword>
<comment type="caution">
    <text evidence="1">The sequence shown here is derived from an EMBL/GenBank/DDBJ whole genome shotgun (WGS) entry which is preliminary data.</text>
</comment>
<sequence length="121" mass="14837">MKNYINIWRKKYLLEELYIFILVMKLEECKNVHYNENSVSYIENSINKLETKENLYRKLQMKKNMIGFIIHVSENSKNKDIYGYKYESSIDYGIIDWIRGYIYVNSIYIENTVQKYYKILE</sequence>
<evidence type="ECO:0000313" key="1">
    <source>
        <dbReference type="EMBL" id="KAI4838162.1"/>
    </source>
</evidence>
<proteinExistence type="predicted"/>
<accession>A0ACB9Y9I9</accession>
<protein>
    <submittedName>
        <fullName evidence="1">Uncharacterized protein</fullName>
    </submittedName>
</protein>
<organism evidence="1 2">
    <name type="scientific">Plasmodium brasilianum</name>
    <dbReference type="NCBI Taxonomy" id="5824"/>
    <lineage>
        <taxon>Eukaryota</taxon>
        <taxon>Sar</taxon>
        <taxon>Alveolata</taxon>
        <taxon>Apicomplexa</taxon>
        <taxon>Aconoidasida</taxon>
        <taxon>Haemosporida</taxon>
        <taxon>Plasmodiidae</taxon>
        <taxon>Plasmodium</taxon>
        <taxon>Plasmodium (Plasmodium)</taxon>
    </lineage>
</organism>